<keyword evidence="3" id="KW-1185">Reference proteome</keyword>
<accession>A0A1M4N522</accession>
<gene>
    <name evidence="2" type="ORF">KARMA_3411</name>
</gene>
<dbReference type="RefSeq" id="WP_072708492.1">
    <property type="nucleotide sequence ID" value="NZ_FMJB01000064.1"/>
</dbReference>
<reference evidence="3" key="1">
    <citation type="submission" date="2016-09" db="EMBL/GenBank/DDBJ databases">
        <authorList>
            <person name="Wibberg D."/>
        </authorList>
    </citation>
    <scope>NUCLEOTIDE SEQUENCE [LARGE SCALE GENOMIC DNA]</scope>
</reference>
<name>A0A1M4N522_9RHOB</name>
<dbReference type="EMBL" id="FMJB01000064">
    <property type="protein sequence ID" value="SCM69177.1"/>
    <property type="molecule type" value="Genomic_DNA"/>
</dbReference>
<feature type="signal peptide" evidence="1">
    <location>
        <begin position="1"/>
        <end position="22"/>
    </location>
</feature>
<dbReference type="Proteomes" id="UP000184085">
    <property type="component" value="Unassembled WGS sequence"/>
</dbReference>
<sequence length="500" mass="52478">MTTRLLLGASVAWGALATAAAADVTPEEVWAGWQTAMESIYGGYTAASEEMNGDTLVITDLKVSTDFPEGTMSFTVPSIELKDNGDGTVTVTTANEYDGMVSIEEDGQTMDMDLYVRQIGASMIVSGSPEDLTSTYSAESVSVGLDELKADGQTIPNALVDITLNGMSGTSNLQETSTEQAYQVENIHMDVSMKNPDTDDTVKLDALLNAVEVTSKSEGNMAAMADLHQMASEGGTFSFDGGIAGTDITVSGVAEGSPFAVALASGAGSVSSGLSDAGLVYDSLTKDVTATIEVNAFPQPIELAIAEYGTNATIPVLPSEEPAPAAIGVALRDFTMSDALWDIFDPAKILPRIPATIALGLEGDAIIREALFDPAQSEKIAEMFEEGNPPVTLDNLRLSELEVTAAGAMITGTGDLTFDNEDLETFNGFPRPEGEVSLRAVGLNGLLDNLGQMGILPAEQLMGPRMMLSMFTVVEAQDTLTSTIEFLSGGQIKANGQRIR</sequence>
<evidence type="ECO:0000313" key="2">
    <source>
        <dbReference type="EMBL" id="SCM69177.1"/>
    </source>
</evidence>
<dbReference type="AlphaFoldDB" id="A0A1M4N522"/>
<protein>
    <recommendedName>
        <fullName evidence="4">Secreted protein</fullName>
    </recommendedName>
</protein>
<organism evidence="2 3">
    <name type="scientific">Donghicola eburneus</name>
    <dbReference type="NCBI Taxonomy" id="393278"/>
    <lineage>
        <taxon>Bacteria</taxon>
        <taxon>Pseudomonadati</taxon>
        <taxon>Pseudomonadota</taxon>
        <taxon>Alphaproteobacteria</taxon>
        <taxon>Rhodobacterales</taxon>
        <taxon>Roseobacteraceae</taxon>
        <taxon>Donghicola</taxon>
    </lineage>
</organism>
<evidence type="ECO:0000256" key="1">
    <source>
        <dbReference type="SAM" id="SignalP"/>
    </source>
</evidence>
<feature type="chain" id="PRO_5009906799" description="Secreted protein" evidence="1">
    <location>
        <begin position="23"/>
        <end position="500"/>
    </location>
</feature>
<evidence type="ECO:0008006" key="4">
    <source>
        <dbReference type="Google" id="ProtNLM"/>
    </source>
</evidence>
<proteinExistence type="predicted"/>
<evidence type="ECO:0000313" key="3">
    <source>
        <dbReference type="Proteomes" id="UP000184085"/>
    </source>
</evidence>
<keyword evidence="1" id="KW-0732">Signal</keyword>